<organism evidence="3 4">
    <name type="scientific">Botrimarina hoheduenensis</name>
    <dbReference type="NCBI Taxonomy" id="2528000"/>
    <lineage>
        <taxon>Bacteria</taxon>
        <taxon>Pseudomonadati</taxon>
        <taxon>Planctomycetota</taxon>
        <taxon>Planctomycetia</taxon>
        <taxon>Pirellulales</taxon>
        <taxon>Lacipirellulaceae</taxon>
        <taxon>Botrimarina</taxon>
    </lineage>
</organism>
<dbReference type="Pfam" id="PF13563">
    <property type="entry name" value="2_5_RNA_ligase2"/>
    <property type="match status" value="1"/>
</dbReference>
<dbReference type="InterPro" id="IPR004175">
    <property type="entry name" value="RNA_CPDase"/>
</dbReference>
<name>A0A5C5WG65_9BACT</name>
<evidence type="ECO:0000256" key="2">
    <source>
        <dbReference type="HAMAP-Rule" id="MF_01940"/>
    </source>
</evidence>
<reference evidence="3 4" key="1">
    <citation type="submission" date="2019-02" db="EMBL/GenBank/DDBJ databases">
        <title>Deep-cultivation of Planctomycetes and their phenomic and genomic characterization uncovers novel biology.</title>
        <authorList>
            <person name="Wiegand S."/>
            <person name="Jogler M."/>
            <person name="Boedeker C."/>
            <person name="Pinto D."/>
            <person name="Vollmers J."/>
            <person name="Rivas-Marin E."/>
            <person name="Kohn T."/>
            <person name="Peeters S.H."/>
            <person name="Heuer A."/>
            <person name="Rast P."/>
            <person name="Oberbeckmann S."/>
            <person name="Bunk B."/>
            <person name="Jeske O."/>
            <person name="Meyerdierks A."/>
            <person name="Storesund J.E."/>
            <person name="Kallscheuer N."/>
            <person name="Luecker S."/>
            <person name="Lage O.M."/>
            <person name="Pohl T."/>
            <person name="Merkel B.J."/>
            <person name="Hornburger P."/>
            <person name="Mueller R.-W."/>
            <person name="Bruemmer F."/>
            <person name="Labrenz M."/>
            <person name="Spormann A.M."/>
            <person name="Op Den Camp H."/>
            <person name="Overmann J."/>
            <person name="Amann R."/>
            <person name="Jetten M.S.M."/>
            <person name="Mascher T."/>
            <person name="Medema M.H."/>
            <person name="Devos D.P."/>
            <person name="Kaster A.-K."/>
            <person name="Ovreas L."/>
            <person name="Rohde M."/>
            <person name="Galperin M.Y."/>
            <person name="Jogler C."/>
        </authorList>
    </citation>
    <scope>NUCLEOTIDE SEQUENCE [LARGE SCALE GENOMIC DNA]</scope>
    <source>
        <strain evidence="3 4">Pla111</strain>
    </source>
</reference>
<dbReference type="GO" id="GO:0008664">
    <property type="term" value="F:RNA 2',3'-cyclic 3'-phosphodiesterase activity"/>
    <property type="evidence" value="ECO:0007669"/>
    <property type="project" value="UniProtKB-EC"/>
</dbReference>
<feature type="short sequence motif" description="HXTX 1" evidence="2">
    <location>
        <begin position="43"/>
        <end position="46"/>
    </location>
</feature>
<gene>
    <name evidence="3" type="ORF">Pla111_05470</name>
</gene>
<dbReference type="PANTHER" id="PTHR35561:SF1">
    <property type="entry name" value="RNA 2',3'-CYCLIC PHOSPHODIESTERASE"/>
    <property type="match status" value="1"/>
</dbReference>
<keyword evidence="3" id="KW-0436">Ligase</keyword>
<evidence type="ECO:0000313" key="4">
    <source>
        <dbReference type="Proteomes" id="UP000318995"/>
    </source>
</evidence>
<keyword evidence="1 2" id="KW-0378">Hydrolase</keyword>
<comment type="function">
    <text evidence="2">Hydrolyzes RNA 2',3'-cyclic phosphodiester to an RNA 2'-phosphomonoester.</text>
</comment>
<sequence length="189" mass="20927">MSKTRTFIAIETEQDQTSRALALIDRLRPLAPRARWVEEEQLHLTLLFLGDLDDREVVDACKHTEWTAAATPRFTLRLSGVGAFPDVHSPKALWLGVTEGADILHRLHDDLLADVGHLQTSRERSQFVPHLTLARLSRGGGISPHLPATLTGLADYDAGVTRVRRLTVFASELSSAGPEYYPLAQCRLA</sequence>
<protein>
    <recommendedName>
        <fullName evidence="2">RNA 2',3'-cyclic phosphodiesterase</fullName>
        <shortName evidence="2">RNA 2',3'-CPDase</shortName>
        <ecNumber evidence="2">3.1.4.58</ecNumber>
    </recommendedName>
</protein>
<dbReference type="Gene3D" id="3.90.1140.10">
    <property type="entry name" value="Cyclic phosphodiesterase"/>
    <property type="match status" value="1"/>
</dbReference>
<comment type="catalytic activity">
    <reaction evidence="2">
        <text>a 3'-end 2',3'-cyclophospho-ribonucleotide-RNA + H2O = a 3'-end 2'-phospho-ribonucleotide-RNA + H(+)</text>
        <dbReference type="Rhea" id="RHEA:11828"/>
        <dbReference type="Rhea" id="RHEA-COMP:10464"/>
        <dbReference type="Rhea" id="RHEA-COMP:17353"/>
        <dbReference type="ChEBI" id="CHEBI:15377"/>
        <dbReference type="ChEBI" id="CHEBI:15378"/>
        <dbReference type="ChEBI" id="CHEBI:83064"/>
        <dbReference type="ChEBI" id="CHEBI:173113"/>
        <dbReference type="EC" id="3.1.4.58"/>
    </reaction>
</comment>
<dbReference type="SUPFAM" id="SSF55144">
    <property type="entry name" value="LigT-like"/>
    <property type="match status" value="1"/>
</dbReference>
<dbReference type="InterPro" id="IPR009097">
    <property type="entry name" value="Cyclic_Pdiesterase"/>
</dbReference>
<comment type="similarity">
    <text evidence="2">Belongs to the 2H phosphoesterase superfamily. ThpR family.</text>
</comment>
<dbReference type="Proteomes" id="UP000318995">
    <property type="component" value="Unassembled WGS sequence"/>
</dbReference>
<dbReference type="OrthoDB" id="9789350at2"/>
<accession>A0A5C5WG65</accession>
<dbReference type="GO" id="GO:0016874">
    <property type="term" value="F:ligase activity"/>
    <property type="evidence" value="ECO:0007669"/>
    <property type="project" value="UniProtKB-KW"/>
</dbReference>
<dbReference type="EC" id="3.1.4.58" evidence="2"/>
<proteinExistence type="inferred from homology"/>
<dbReference type="AlphaFoldDB" id="A0A5C5WG65"/>
<evidence type="ECO:0000256" key="1">
    <source>
        <dbReference type="ARBA" id="ARBA00022801"/>
    </source>
</evidence>
<dbReference type="EMBL" id="SJPH01000001">
    <property type="protein sequence ID" value="TWT48772.1"/>
    <property type="molecule type" value="Genomic_DNA"/>
</dbReference>
<feature type="active site" description="Proton acceptor" evidence="2">
    <location>
        <position position="130"/>
    </location>
</feature>
<feature type="active site" description="Proton donor" evidence="2">
    <location>
        <position position="43"/>
    </location>
</feature>
<dbReference type="GO" id="GO:0004113">
    <property type="term" value="F:2',3'-cyclic-nucleotide 3'-phosphodiesterase activity"/>
    <property type="evidence" value="ECO:0007669"/>
    <property type="project" value="InterPro"/>
</dbReference>
<keyword evidence="4" id="KW-1185">Reference proteome</keyword>
<comment type="caution">
    <text evidence="3">The sequence shown here is derived from an EMBL/GenBank/DDBJ whole genome shotgun (WGS) entry which is preliminary data.</text>
</comment>
<dbReference type="RefSeq" id="WP_146571081.1">
    <property type="nucleotide sequence ID" value="NZ_SJPH01000001.1"/>
</dbReference>
<evidence type="ECO:0000313" key="3">
    <source>
        <dbReference type="EMBL" id="TWT48772.1"/>
    </source>
</evidence>
<dbReference type="HAMAP" id="MF_01940">
    <property type="entry name" value="RNA_CPDase"/>
    <property type="match status" value="1"/>
</dbReference>
<dbReference type="NCBIfam" id="TIGR02258">
    <property type="entry name" value="2_5_ligase"/>
    <property type="match status" value="1"/>
</dbReference>
<dbReference type="PANTHER" id="PTHR35561">
    <property type="entry name" value="RNA 2',3'-CYCLIC PHOSPHODIESTERASE"/>
    <property type="match status" value="1"/>
</dbReference>
<feature type="short sequence motif" description="HXTX 2" evidence="2">
    <location>
        <begin position="130"/>
        <end position="133"/>
    </location>
</feature>